<dbReference type="InterPro" id="IPR054126">
    <property type="entry name" value="CprB_TetR_C"/>
</dbReference>
<dbReference type="InterPro" id="IPR023772">
    <property type="entry name" value="DNA-bd_HTH_TetR-type_CS"/>
</dbReference>
<reference evidence="6 7" key="1">
    <citation type="submission" date="2018-03" db="EMBL/GenBank/DDBJ databases">
        <title>Actinopolyspora mortivallis from Sahara, screening for active biomolecules.</title>
        <authorList>
            <person name="Selama O."/>
            <person name="Wellington E.M.H."/>
            <person name="Hacene H."/>
        </authorList>
    </citation>
    <scope>NUCLEOTIDE SEQUENCE [LARGE SCALE GENOMIC DNA]</scope>
    <source>
        <strain evidence="6 7">M5A</strain>
    </source>
</reference>
<dbReference type="SUPFAM" id="SSF46689">
    <property type="entry name" value="Homeodomain-like"/>
    <property type="match status" value="1"/>
</dbReference>
<organism evidence="6 7">
    <name type="scientific">Actinopolyspora mortivallis</name>
    <dbReference type="NCBI Taxonomy" id="33906"/>
    <lineage>
        <taxon>Bacteria</taxon>
        <taxon>Bacillati</taxon>
        <taxon>Actinomycetota</taxon>
        <taxon>Actinomycetes</taxon>
        <taxon>Actinopolysporales</taxon>
        <taxon>Actinopolysporaceae</taxon>
        <taxon>Actinopolyspora</taxon>
    </lineage>
</organism>
<proteinExistence type="predicted"/>
<dbReference type="PANTHER" id="PTHR30055">
    <property type="entry name" value="HTH-TYPE TRANSCRIPTIONAL REGULATOR RUTR"/>
    <property type="match status" value="1"/>
</dbReference>
<protein>
    <submittedName>
        <fullName evidence="6">TetR/AcrR family transcriptional regulator</fullName>
    </submittedName>
</protein>
<evidence type="ECO:0000313" key="7">
    <source>
        <dbReference type="Proteomes" id="UP000239352"/>
    </source>
</evidence>
<dbReference type="AlphaFoldDB" id="A0A2T0GYM7"/>
<sequence>MLTRQKRAERTRELILRAAAEVFERDGISAASLSWITRVADVSKGALYFHFGSKDELAGAVCLEGMGRMGSLVRECYRRRGPALERLATLCRELMRVVRDDVVVRAAIRLINDGRVNGASVGDPHRDWSRVVHRLLSTAMWQGGLPRGVDVEVLAYLLVSATVGVEMLSRTDPSWLDESVVGRVWETVFASSPLQGD</sequence>
<keyword evidence="1" id="KW-0805">Transcription regulation</keyword>
<dbReference type="GO" id="GO:0003700">
    <property type="term" value="F:DNA-binding transcription factor activity"/>
    <property type="evidence" value="ECO:0007669"/>
    <property type="project" value="TreeGrafter"/>
</dbReference>
<dbReference type="PRINTS" id="PR00455">
    <property type="entry name" value="HTHTETR"/>
</dbReference>
<dbReference type="Proteomes" id="UP000239352">
    <property type="component" value="Unassembled WGS sequence"/>
</dbReference>
<dbReference type="InterPro" id="IPR050109">
    <property type="entry name" value="HTH-type_TetR-like_transc_reg"/>
</dbReference>
<dbReference type="InterPro" id="IPR047923">
    <property type="entry name" value="ArpA-like"/>
</dbReference>
<feature type="DNA-binding region" description="H-T-H motif" evidence="4">
    <location>
        <begin position="32"/>
        <end position="51"/>
    </location>
</feature>
<dbReference type="GO" id="GO:0000976">
    <property type="term" value="F:transcription cis-regulatory region binding"/>
    <property type="evidence" value="ECO:0007669"/>
    <property type="project" value="TreeGrafter"/>
</dbReference>
<feature type="domain" description="HTH tetR-type" evidence="5">
    <location>
        <begin position="9"/>
        <end position="69"/>
    </location>
</feature>
<dbReference type="PROSITE" id="PS50977">
    <property type="entry name" value="HTH_TETR_2"/>
    <property type="match status" value="1"/>
</dbReference>
<evidence type="ECO:0000256" key="1">
    <source>
        <dbReference type="ARBA" id="ARBA00023015"/>
    </source>
</evidence>
<evidence type="ECO:0000256" key="2">
    <source>
        <dbReference type="ARBA" id="ARBA00023125"/>
    </source>
</evidence>
<accession>A0A2T0GYM7</accession>
<keyword evidence="3" id="KW-0804">Transcription</keyword>
<keyword evidence="2 4" id="KW-0238">DNA-binding</keyword>
<dbReference type="Pfam" id="PF21935">
    <property type="entry name" value="TetR_C_45"/>
    <property type="match status" value="1"/>
</dbReference>
<dbReference type="InParanoid" id="A0A2T0GYM7"/>
<dbReference type="PROSITE" id="PS01081">
    <property type="entry name" value="HTH_TETR_1"/>
    <property type="match status" value="1"/>
</dbReference>
<dbReference type="PANTHER" id="PTHR30055:SF234">
    <property type="entry name" value="HTH-TYPE TRANSCRIPTIONAL REGULATOR BETI"/>
    <property type="match status" value="1"/>
</dbReference>
<dbReference type="EMBL" id="PVSR01000005">
    <property type="protein sequence ID" value="PRW64225.1"/>
    <property type="molecule type" value="Genomic_DNA"/>
</dbReference>
<dbReference type="RefSeq" id="WP_106112980.1">
    <property type="nucleotide sequence ID" value="NZ_PVSR01000005.1"/>
</dbReference>
<dbReference type="Gene3D" id="1.10.357.10">
    <property type="entry name" value="Tetracycline Repressor, domain 2"/>
    <property type="match status" value="1"/>
</dbReference>
<dbReference type="Pfam" id="PF00440">
    <property type="entry name" value="TetR_N"/>
    <property type="match status" value="1"/>
</dbReference>
<evidence type="ECO:0000313" key="6">
    <source>
        <dbReference type="EMBL" id="PRW64225.1"/>
    </source>
</evidence>
<evidence type="ECO:0000256" key="4">
    <source>
        <dbReference type="PROSITE-ProRule" id="PRU00335"/>
    </source>
</evidence>
<keyword evidence="7" id="KW-1185">Reference proteome</keyword>
<dbReference type="SUPFAM" id="SSF48498">
    <property type="entry name" value="Tetracyclin repressor-like, C-terminal domain"/>
    <property type="match status" value="1"/>
</dbReference>
<gene>
    <name evidence="6" type="ORF">CEP50_06205</name>
</gene>
<dbReference type="NCBIfam" id="NF041196">
    <property type="entry name" value="ScbR_bind_reg"/>
    <property type="match status" value="1"/>
</dbReference>
<name>A0A2T0GYM7_ACTMO</name>
<evidence type="ECO:0000259" key="5">
    <source>
        <dbReference type="PROSITE" id="PS50977"/>
    </source>
</evidence>
<comment type="caution">
    <text evidence="6">The sequence shown here is derived from an EMBL/GenBank/DDBJ whole genome shotgun (WGS) entry which is preliminary data.</text>
</comment>
<dbReference type="InterPro" id="IPR009057">
    <property type="entry name" value="Homeodomain-like_sf"/>
</dbReference>
<dbReference type="InterPro" id="IPR001647">
    <property type="entry name" value="HTH_TetR"/>
</dbReference>
<dbReference type="InterPro" id="IPR036271">
    <property type="entry name" value="Tet_transcr_reg_TetR-rel_C_sf"/>
</dbReference>
<evidence type="ECO:0000256" key="3">
    <source>
        <dbReference type="ARBA" id="ARBA00023163"/>
    </source>
</evidence>